<comment type="caution">
    <text evidence="1">The sequence shown here is derived from an EMBL/GenBank/DDBJ whole genome shotgun (WGS) entry which is preliminary data.</text>
</comment>
<dbReference type="Proteomes" id="UP001501586">
    <property type="component" value="Unassembled WGS sequence"/>
</dbReference>
<gene>
    <name evidence="1" type="ORF">GCM10022261_26790</name>
</gene>
<dbReference type="InterPro" id="IPR019639">
    <property type="entry name" value="DUF2505"/>
</dbReference>
<organism evidence="1 2">
    <name type="scientific">Brevibacterium daeguense</name>
    <dbReference type="NCBI Taxonomy" id="909936"/>
    <lineage>
        <taxon>Bacteria</taxon>
        <taxon>Bacillati</taxon>
        <taxon>Actinomycetota</taxon>
        <taxon>Actinomycetes</taxon>
        <taxon>Micrococcales</taxon>
        <taxon>Brevibacteriaceae</taxon>
        <taxon>Brevibacterium</taxon>
    </lineage>
</organism>
<evidence type="ECO:0008006" key="3">
    <source>
        <dbReference type="Google" id="ProtNLM"/>
    </source>
</evidence>
<reference evidence="2" key="1">
    <citation type="journal article" date="2019" name="Int. J. Syst. Evol. Microbiol.">
        <title>The Global Catalogue of Microorganisms (GCM) 10K type strain sequencing project: providing services to taxonomists for standard genome sequencing and annotation.</title>
        <authorList>
            <consortium name="The Broad Institute Genomics Platform"/>
            <consortium name="The Broad Institute Genome Sequencing Center for Infectious Disease"/>
            <person name="Wu L."/>
            <person name="Ma J."/>
        </authorList>
    </citation>
    <scope>NUCLEOTIDE SEQUENCE [LARGE SCALE GENOMIC DNA]</scope>
    <source>
        <strain evidence="2">JCM 17458</strain>
    </source>
</reference>
<proteinExistence type="predicted"/>
<protein>
    <recommendedName>
        <fullName evidence="3">DUF2505 domain-containing protein</fullName>
    </recommendedName>
</protein>
<evidence type="ECO:0000313" key="2">
    <source>
        <dbReference type="Proteomes" id="UP001501586"/>
    </source>
</evidence>
<dbReference type="RefSeq" id="WP_236865931.1">
    <property type="nucleotide sequence ID" value="NZ_BAABAZ010000008.1"/>
</dbReference>
<dbReference type="EMBL" id="BAABAZ010000008">
    <property type="protein sequence ID" value="GAA4285148.1"/>
    <property type="molecule type" value="Genomic_DNA"/>
</dbReference>
<keyword evidence="2" id="KW-1185">Reference proteome</keyword>
<sequence>MKTIELRRRVPLLPADILDRIADERTWLSERTTVTVHSGRVEGIRLTTLTVIPPERLPAIATRFLGAGAELVQQVKAPPTAHDATASDLRIDAEVRGAPVDISIDIALRAAAVSGTDLHAVTRIVSSVPMFGGMVESALEPYVESLLIERLDKFGDL</sequence>
<name>A0ABP8EN39_9MICO</name>
<evidence type="ECO:0000313" key="1">
    <source>
        <dbReference type="EMBL" id="GAA4285148.1"/>
    </source>
</evidence>
<dbReference type="Pfam" id="PF10698">
    <property type="entry name" value="DUF2505"/>
    <property type="match status" value="1"/>
</dbReference>
<accession>A0ABP8EN39</accession>